<dbReference type="EMBL" id="LR216287">
    <property type="protein sequence ID" value="VFJ15210.1"/>
    <property type="molecule type" value="Genomic_DNA"/>
</dbReference>
<reference evidence="1 2" key="1">
    <citation type="submission" date="2019-02" db="EMBL/GenBank/DDBJ databases">
        <authorList>
            <person name="Lehtovirta-Morley E L."/>
        </authorList>
    </citation>
    <scope>NUCLEOTIDE SEQUENCE [LARGE SCALE GENOMIC DNA]</scope>
    <source>
        <strain evidence="1">NFRAN1</strain>
    </source>
</reference>
<proteinExistence type="predicted"/>
<keyword evidence="2" id="KW-1185">Reference proteome</keyword>
<evidence type="ECO:0000313" key="2">
    <source>
        <dbReference type="Proteomes" id="UP000294299"/>
    </source>
</evidence>
<accession>A0A484IGA0</accession>
<dbReference type="AlphaFoldDB" id="A0A484IGA0"/>
<protein>
    <submittedName>
        <fullName evidence="1">Uncharacterized protein</fullName>
    </submittedName>
</protein>
<sequence>MGYDDMSRVPGNNPFIAIVIPNKVEGKKFRPIPIEYISGDNKEEICIINETLRIDSTGISNKEVIDDFISKFLSNWKKFKSHEIAKNYLYHNAPEIGPEEYEYIRKKYLELEDNYLKK</sequence>
<name>A0A484IGA0_9ARCH</name>
<dbReference type="KEGG" id="nfn:NFRAN_2887"/>
<organism evidence="1 2">
    <name type="scientific">Candidatus Nitrosocosmicus franklandianus</name>
    <dbReference type="NCBI Taxonomy" id="1798806"/>
    <lineage>
        <taxon>Archaea</taxon>
        <taxon>Nitrososphaerota</taxon>
        <taxon>Nitrososphaeria</taxon>
        <taxon>Nitrososphaerales</taxon>
        <taxon>Nitrososphaeraceae</taxon>
        <taxon>Candidatus Nitrosocosmicus</taxon>
    </lineage>
</organism>
<evidence type="ECO:0000313" key="1">
    <source>
        <dbReference type="EMBL" id="VFJ15210.1"/>
    </source>
</evidence>
<gene>
    <name evidence="1" type="ORF">NFRAN_2887</name>
</gene>
<dbReference type="Proteomes" id="UP000294299">
    <property type="component" value="Chromosome NFRAN"/>
</dbReference>